<dbReference type="Proteomes" id="UP001197114">
    <property type="component" value="Unassembled WGS sequence"/>
</dbReference>
<accession>A0ABS6YF89</accession>
<protein>
    <recommendedName>
        <fullName evidence="4">Lytic transglycosylase</fullName>
    </recommendedName>
</protein>
<comment type="caution">
    <text evidence="2">The sequence shown here is derived from an EMBL/GenBank/DDBJ whole genome shotgun (WGS) entry which is preliminary data.</text>
</comment>
<dbReference type="EMBL" id="WMBF01000002">
    <property type="protein sequence ID" value="MBW5420073.1"/>
    <property type="molecule type" value="Genomic_DNA"/>
</dbReference>
<proteinExistence type="predicted"/>
<evidence type="ECO:0000313" key="2">
    <source>
        <dbReference type="EMBL" id="MBW5420073.1"/>
    </source>
</evidence>
<evidence type="ECO:0000256" key="1">
    <source>
        <dbReference type="SAM" id="MobiDB-lite"/>
    </source>
</evidence>
<name>A0ABS6YF89_9ACTN</name>
<organism evidence="2 3">
    <name type="scientific">Streptomyces anatolicus</name>
    <dbReference type="NCBI Taxonomy" id="2675858"/>
    <lineage>
        <taxon>Bacteria</taxon>
        <taxon>Bacillati</taxon>
        <taxon>Actinomycetota</taxon>
        <taxon>Actinomycetes</taxon>
        <taxon>Kitasatosporales</taxon>
        <taxon>Streptomycetaceae</taxon>
        <taxon>Streptomyces</taxon>
    </lineage>
</organism>
<dbReference type="RefSeq" id="WP_219686584.1">
    <property type="nucleotide sequence ID" value="NZ_WMBF01000002.1"/>
</dbReference>
<feature type="region of interest" description="Disordered" evidence="1">
    <location>
        <begin position="1"/>
        <end position="76"/>
    </location>
</feature>
<reference evidence="2 3" key="1">
    <citation type="submission" date="2019-11" db="EMBL/GenBank/DDBJ databases">
        <authorList>
            <person name="Ay H."/>
        </authorList>
    </citation>
    <scope>NUCLEOTIDE SEQUENCE [LARGE SCALE GENOMIC DNA]</scope>
    <source>
        <strain evidence="2 3">BG9H</strain>
    </source>
</reference>
<feature type="compositionally biased region" description="Low complexity" evidence="1">
    <location>
        <begin position="29"/>
        <end position="59"/>
    </location>
</feature>
<evidence type="ECO:0008006" key="4">
    <source>
        <dbReference type="Google" id="ProtNLM"/>
    </source>
</evidence>
<gene>
    <name evidence="2" type="ORF">GKQ77_00545</name>
</gene>
<evidence type="ECO:0000313" key="3">
    <source>
        <dbReference type="Proteomes" id="UP001197114"/>
    </source>
</evidence>
<keyword evidence="3" id="KW-1185">Reference proteome</keyword>
<sequence length="153" mass="14807">MSESTKNGTSPVGDTSTGDKADRSKAESAKATAAKTAGGTARSASKTASGTAAKTGSAARDAKSSVAEAGKSVTSVGATLGEKAKAGGELLSAVPQKTVQAATTTWTVLKNRKAIAVGVGSGAVAMLAGAYALGGANVRRAQGPLTRATRGVL</sequence>
<feature type="compositionally biased region" description="Polar residues" evidence="1">
    <location>
        <begin position="1"/>
        <end position="16"/>
    </location>
</feature>
<feature type="compositionally biased region" description="Basic and acidic residues" evidence="1">
    <location>
        <begin position="17"/>
        <end position="28"/>
    </location>
</feature>